<keyword evidence="3 7" id="KW-0813">Transport</keyword>
<feature type="transmembrane region" description="Helical" evidence="8">
    <location>
        <begin position="164"/>
        <end position="188"/>
    </location>
</feature>
<organism evidence="9 10">
    <name type="scientific">Streptococcus suis</name>
    <dbReference type="NCBI Taxonomy" id="1307"/>
    <lineage>
        <taxon>Bacteria</taxon>
        <taxon>Bacillati</taxon>
        <taxon>Bacillota</taxon>
        <taxon>Bacilli</taxon>
        <taxon>Lactobacillales</taxon>
        <taxon>Streptococcaceae</taxon>
        <taxon>Streptococcus</taxon>
    </lineage>
</organism>
<evidence type="ECO:0000256" key="3">
    <source>
        <dbReference type="ARBA" id="ARBA00022448"/>
    </source>
</evidence>
<keyword evidence="4 7" id="KW-0812">Transmembrane</keyword>
<dbReference type="PANTHER" id="PTHR43829:SF9">
    <property type="entry name" value="AQUAPORIN-9"/>
    <property type="match status" value="1"/>
</dbReference>
<dbReference type="Gene3D" id="1.20.1080.10">
    <property type="entry name" value="Glycerol uptake facilitator protein"/>
    <property type="match status" value="1"/>
</dbReference>
<proteinExistence type="inferred from homology"/>
<dbReference type="PRINTS" id="PR00783">
    <property type="entry name" value="MINTRINSICP"/>
</dbReference>
<accession>A0A123SZU8</accession>
<dbReference type="InterPro" id="IPR000425">
    <property type="entry name" value="MIP"/>
</dbReference>
<feature type="transmembrane region" description="Helical" evidence="8">
    <location>
        <begin position="86"/>
        <end position="108"/>
    </location>
</feature>
<evidence type="ECO:0000313" key="10">
    <source>
        <dbReference type="Proteomes" id="UP000073494"/>
    </source>
</evidence>
<dbReference type="InterPro" id="IPR050363">
    <property type="entry name" value="MIP/Aquaporin"/>
</dbReference>
<evidence type="ECO:0000256" key="1">
    <source>
        <dbReference type="ARBA" id="ARBA00004141"/>
    </source>
</evidence>
<gene>
    <name evidence="9" type="primary">gla_1</name>
    <name evidence="9" type="ORF">ERS132416_00467</name>
</gene>
<dbReference type="Pfam" id="PF00230">
    <property type="entry name" value="MIP"/>
    <property type="match status" value="1"/>
</dbReference>
<evidence type="ECO:0000256" key="5">
    <source>
        <dbReference type="ARBA" id="ARBA00022989"/>
    </source>
</evidence>
<feature type="transmembrane region" description="Helical" evidence="8">
    <location>
        <begin position="139"/>
        <end position="158"/>
    </location>
</feature>
<dbReference type="InterPro" id="IPR022357">
    <property type="entry name" value="MIP_CS"/>
</dbReference>
<dbReference type="PROSITE" id="PS00221">
    <property type="entry name" value="MIP"/>
    <property type="match status" value="1"/>
</dbReference>
<keyword evidence="6 8" id="KW-0472">Membrane</keyword>
<comment type="similarity">
    <text evidence="2 7">Belongs to the MIP/aquaporin (TC 1.A.8) family.</text>
</comment>
<evidence type="ECO:0000313" key="9">
    <source>
        <dbReference type="EMBL" id="CYU74012.1"/>
    </source>
</evidence>
<sequence length="238" mass="24659">MLWMTNELIGEVLGTALLILLGNGVVAGVVLDKSKAKDAGWIVITIGWGLAVAMAAFVSGLLGPAHLNPAVSIAMAFAGNLPWGSVVPYILAQFIGAFIGSILVYLMYKDHYDATEDTAAVLATFSTGPAIRNLVSNTISEAIGTFVLVLGLLAFGQYDFPTGLGTLIVGGLIVSLGVSLGGPTGYALNPARDLGPRIMHAILPLKHKGDSDWGYAWVPVVGPIIGGLLAAVLYGLIF</sequence>
<dbReference type="Proteomes" id="UP000073494">
    <property type="component" value="Unassembled WGS sequence"/>
</dbReference>
<evidence type="ECO:0000256" key="6">
    <source>
        <dbReference type="ARBA" id="ARBA00023136"/>
    </source>
</evidence>
<dbReference type="GO" id="GO:0015254">
    <property type="term" value="F:glycerol channel activity"/>
    <property type="evidence" value="ECO:0007669"/>
    <property type="project" value="TreeGrafter"/>
</dbReference>
<keyword evidence="5 8" id="KW-1133">Transmembrane helix</keyword>
<evidence type="ECO:0000256" key="7">
    <source>
        <dbReference type="RuleBase" id="RU000477"/>
    </source>
</evidence>
<protein>
    <submittedName>
        <fullName evidence="9">Glycerol uptake facilitator protein</fullName>
    </submittedName>
</protein>
<evidence type="ECO:0000256" key="4">
    <source>
        <dbReference type="ARBA" id="ARBA00022692"/>
    </source>
</evidence>
<evidence type="ECO:0000256" key="2">
    <source>
        <dbReference type="ARBA" id="ARBA00006175"/>
    </source>
</evidence>
<reference evidence="9 10" key="1">
    <citation type="submission" date="2016-02" db="EMBL/GenBank/DDBJ databases">
        <authorList>
            <consortium name="Pathogen Informatics"/>
        </authorList>
    </citation>
    <scope>NUCLEOTIDE SEQUENCE [LARGE SCALE GENOMIC DNA]</scope>
    <source>
        <strain evidence="9 10">LSS54</strain>
    </source>
</reference>
<feature type="transmembrane region" description="Helical" evidence="8">
    <location>
        <begin position="43"/>
        <end position="66"/>
    </location>
</feature>
<dbReference type="InterPro" id="IPR023271">
    <property type="entry name" value="Aquaporin-like"/>
</dbReference>
<dbReference type="NCBIfam" id="TIGR00861">
    <property type="entry name" value="MIP"/>
    <property type="match status" value="1"/>
</dbReference>
<comment type="subcellular location">
    <subcellularLocation>
        <location evidence="1">Membrane</location>
        <topology evidence="1">Multi-pass membrane protein</topology>
    </subcellularLocation>
</comment>
<feature type="transmembrane region" description="Helical" evidence="8">
    <location>
        <begin position="215"/>
        <end position="237"/>
    </location>
</feature>
<dbReference type="SUPFAM" id="SSF81338">
    <property type="entry name" value="Aquaporin-like"/>
    <property type="match status" value="1"/>
</dbReference>
<dbReference type="GO" id="GO:0005886">
    <property type="term" value="C:plasma membrane"/>
    <property type="evidence" value="ECO:0007669"/>
    <property type="project" value="TreeGrafter"/>
</dbReference>
<dbReference type="AlphaFoldDB" id="A0A123SZU8"/>
<dbReference type="PANTHER" id="PTHR43829">
    <property type="entry name" value="AQUAPORIN OR AQUAGLYCEROPORIN RELATED"/>
    <property type="match status" value="1"/>
</dbReference>
<evidence type="ECO:0000256" key="8">
    <source>
        <dbReference type="SAM" id="Phobius"/>
    </source>
</evidence>
<feature type="transmembrane region" description="Helical" evidence="8">
    <location>
        <begin position="12"/>
        <end position="31"/>
    </location>
</feature>
<name>A0A123SZU8_STRSU</name>
<dbReference type="EMBL" id="FIHD01000005">
    <property type="protein sequence ID" value="CYU74012.1"/>
    <property type="molecule type" value="Genomic_DNA"/>
</dbReference>